<sequence length="149" mass="15569">MLTTAAAAISLAGLTPGTTAHATFPWGACGVHSSEDKVVATFGSWKLLCGNNDWGYRHIQARHMSEWEGLAAIEGRNWRDIADTALAKAHDAPDWHGPQGSGAYCHSGQIYLVNRATGAIAKTVQPTVIVTDDGIVITACPGGGCRGNA</sequence>
<accession>A0A846YSJ6</accession>
<keyword evidence="1" id="KW-0732">Signal</keyword>
<dbReference type="EMBL" id="JAAXOT010000024">
    <property type="protein sequence ID" value="NKY60520.1"/>
    <property type="molecule type" value="Genomic_DNA"/>
</dbReference>
<organism evidence="2 3">
    <name type="scientific">Nocardia flavorosea</name>
    <dbReference type="NCBI Taxonomy" id="53429"/>
    <lineage>
        <taxon>Bacteria</taxon>
        <taxon>Bacillati</taxon>
        <taxon>Actinomycetota</taxon>
        <taxon>Actinomycetes</taxon>
        <taxon>Mycobacteriales</taxon>
        <taxon>Nocardiaceae</taxon>
        <taxon>Nocardia</taxon>
    </lineage>
</organism>
<dbReference type="Proteomes" id="UP000570678">
    <property type="component" value="Unassembled WGS sequence"/>
</dbReference>
<protein>
    <recommendedName>
        <fullName evidence="4">Peptidase inhibitor family I36</fullName>
    </recommendedName>
</protein>
<reference evidence="2 3" key="1">
    <citation type="submission" date="2020-04" db="EMBL/GenBank/DDBJ databases">
        <title>MicrobeNet Type strains.</title>
        <authorList>
            <person name="Nicholson A.C."/>
        </authorList>
    </citation>
    <scope>NUCLEOTIDE SEQUENCE [LARGE SCALE GENOMIC DNA]</scope>
    <source>
        <strain evidence="2 3">JCM 3332</strain>
    </source>
</reference>
<feature type="chain" id="PRO_5032648427" description="Peptidase inhibitor family I36" evidence="1">
    <location>
        <begin position="23"/>
        <end position="149"/>
    </location>
</feature>
<evidence type="ECO:0000313" key="3">
    <source>
        <dbReference type="Proteomes" id="UP000570678"/>
    </source>
</evidence>
<evidence type="ECO:0000256" key="1">
    <source>
        <dbReference type="SAM" id="SignalP"/>
    </source>
</evidence>
<name>A0A846YSJ6_9NOCA</name>
<feature type="signal peptide" evidence="1">
    <location>
        <begin position="1"/>
        <end position="22"/>
    </location>
</feature>
<dbReference type="RefSeq" id="WP_168433973.1">
    <property type="nucleotide sequence ID" value="NZ_JAAXOT010000024.1"/>
</dbReference>
<gene>
    <name evidence="2" type="ORF">HGA15_31145</name>
</gene>
<comment type="caution">
    <text evidence="2">The sequence shown here is derived from an EMBL/GenBank/DDBJ whole genome shotgun (WGS) entry which is preliminary data.</text>
</comment>
<dbReference type="AlphaFoldDB" id="A0A846YSJ6"/>
<keyword evidence="3" id="KW-1185">Reference proteome</keyword>
<evidence type="ECO:0000313" key="2">
    <source>
        <dbReference type="EMBL" id="NKY60520.1"/>
    </source>
</evidence>
<proteinExistence type="predicted"/>
<evidence type="ECO:0008006" key="4">
    <source>
        <dbReference type="Google" id="ProtNLM"/>
    </source>
</evidence>